<feature type="signal peptide" evidence="2">
    <location>
        <begin position="1"/>
        <end position="32"/>
    </location>
</feature>
<dbReference type="GO" id="GO:1904680">
    <property type="term" value="F:peptide transmembrane transporter activity"/>
    <property type="evidence" value="ECO:0007669"/>
    <property type="project" value="TreeGrafter"/>
</dbReference>
<organism evidence="4 5">
    <name type="scientific">Candidatus Borkfalkia faecigallinarum</name>
    <dbReference type="NCBI Taxonomy" id="2838509"/>
    <lineage>
        <taxon>Bacteria</taxon>
        <taxon>Bacillati</taxon>
        <taxon>Bacillota</taxon>
        <taxon>Clostridia</taxon>
        <taxon>Christensenellales</taxon>
        <taxon>Christensenellaceae</taxon>
        <taxon>Candidatus Borkfalkia</taxon>
    </lineage>
</organism>
<sequence>MKNLIRKATVFALSGALLLTALLASGCGTSIAERREDTSSTLYVGEVSTDSFPTTFFPWQSRDGIAPTIASLIYNTLFTLDEETGEYEPCLAKEWCYTDLSGTPLVDENGKNDYDKIEQYYTQNDSDYMVVKLTLFEGATWSDGQPVTVEDVYYTLDVATDNALSGHAGALAWTNDLEHRSEGGVLQKQGMYTKDRDEWGKYPYAAGEEDTVMYLHVRPVLGAVATLFSSILILPQHIWSKLVTSEQKLNNTSTVLPEEFRQQYENPVGCGAWTLDTSRSSTQMIVLQNRGTDYHIKDPNDPTQPLYKVDTIKFMLYLDQNTAIYALLKGYVDMLDVAMSPNYNKLFEGDENIDLLVAEGTSVQTLVMNVNAKEKQDTPMRTILKNKDVRKAIALAIDQESIIDSVLNGEGSPASAGLMLTNQTELYNPEADILSGDYEARVAQANEILDGIYPEKDGKGYRLADGKRIHFDILANPGELELVSYLQSQFARIGIEVEYKAEGSTAEDTYLFDGDFDMTFQATILNIANIDIMYRSHFVQVDDRSSNYGRLMDEELTAMIEQMRTSLNLNTKYELVKQIQMRLAESYYKVPVYASNVISVVRKDRFTGYVAGPGETAFNLDTLEVLQKVV</sequence>
<gene>
    <name evidence="4" type="ORF">H9737_02185</name>
</gene>
<dbReference type="Gene3D" id="3.90.76.10">
    <property type="entry name" value="Dipeptide-binding Protein, Domain 1"/>
    <property type="match status" value="1"/>
</dbReference>
<proteinExistence type="predicted"/>
<evidence type="ECO:0000313" key="4">
    <source>
        <dbReference type="EMBL" id="HIX46482.1"/>
    </source>
</evidence>
<dbReference type="InterPro" id="IPR030678">
    <property type="entry name" value="Peptide/Ni-bd"/>
</dbReference>
<keyword evidence="1 2" id="KW-0732">Signal</keyword>
<accession>A0A9D1VTN9</accession>
<reference evidence="4" key="2">
    <citation type="submission" date="2021-04" db="EMBL/GenBank/DDBJ databases">
        <authorList>
            <person name="Gilroy R."/>
        </authorList>
    </citation>
    <scope>NUCLEOTIDE SEQUENCE</scope>
    <source>
        <strain evidence="4">26628</strain>
    </source>
</reference>
<feature type="domain" description="Solute-binding protein family 5" evidence="3">
    <location>
        <begin position="86"/>
        <end position="527"/>
    </location>
</feature>
<evidence type="ECO:0000259" key="3">
    <source>
        <dbReference type="Pfam" id="PF00496"/>
    </source>
</evidence>
<dbReference type="Gene3D" id="3.10.105.10">
    <property type="entry name" value="Dipeptide-binding Protein, Domain 3"/>
    <property type="match status" value="1"/>
</dbReference>
<dbReference type="AlphaFoldDB" id="A0A9D1VTN9"/>
<dbReference type="SUPFAM" id="SSF53850">
    <property type="entry name" value="Periplasmic binding protein-like II"/>
    <property type="match status" value="1"/>
</dbReference>
<dbReference type="Pfam" id="PF00496">
    <property type="entry name" value="SBP_bac_5"/>
    <property type="match status" value="1"/>
</dbReference>
<comment type="caution">
    <text evidence="4">The sequence shown here is derived from an EMBL/GenBank/DDBJ whole genome shotgun (WGS) entry which is preliminary data.</text>
</comment>
<dbReference type="CDD" id="cd00995">
    <property type="entry name" value="PBP2_NikA_DppA_OppA_like"/>
    <property type="match status" value="1"/>
</dbReference>
<feature type="chain" id="PRO_5039017135" evidence="2">
    <location>
        <begin position="33"/>
        <end position="630"/>
    </location>
</feature>
<evidence type="ECO:0000313" key="5">
    <source>
        <dbReference type="Proteomes" id="UP000824249"/>
    </source>
</evidence>
<dbReference type="PIRSF" id="PIRSF002741">
    <property type="entry name" value="MppA"/>
    <property type="match status" value="1"/>
</dbReference>
<protein>
    <submittedName>
        <fullName evidence="4">ABC transporter substrate-binding protein</fullName>
    </submittedName>
</protein>
<evidence type="ECO:0000256" key="2">
    <source>
        <dbReference type="SAM" id="SignalP"/>
    </source>
</evidence>
<dbReference type="GO" id="GO:0043190">
    <property type="term" value="C:ATP-binding cassette (ABC) transporter complex"/>
    <property type="evidence" value="ECO:0007669"/>
    <property type="project" value="InterPro"/>
</dbReference>
<name>A0A9D1VTN9_9FIRM</name>
<dbReference type="InterPro" id="IPR039424">
    <property type="entry name" value="SBP_5"/>
</dbReference>
<reference evidence="4" key="1">
    <citation type="journal article" date="2021" name="PeerJ">
        <title>Extensive microbial diversity within the chicken gut microbiome revealed by metagenomics and culture.</title>
        <authorList>
            <person name="Gilroy R."/>
            <person name="Ravi A."/>
            <person name="Getino M."/>
            <person name="Pursley I."/>
            <person name="Horton D.L."/>
            <person name="Alikhan N.F."/>
            <person name="Baker D."/>
            <person name="Gharbi K."/>
            <person name="Hall N."/>
            <person name="Watson M."/>
            <person name="Adriaenssens E.M."/>
            <person name="Foster-Nyarko E."/>
            <person name="Jarju S."/>
            <person name="Secka A."/>
            <person name="Antonio M."/>
            <person name="Oren A."/>
            <person name="Chaudhuri R.R."/>
            <person name="La Ragione R."/>
            <person name="Hildebrand F."/>
            <person name="Pallen M.J."/>
        </authorList>
    </citation>
    <scope>NUCLEOTIDE SEQUENCE</scope>
    <source>
        <strain evidence="4">26628</strain>
    </source>
</reference>
<dbReference type="GO" id="GO:0030288">
    <property type="term" value="C:outer membrane-bounded periplasmic space"/>
    <property type="evidence" value="ECO:0007669"/>
    <property type="project" value="TreeGrafter"/>
</dbReference>
<dbReference type="GO" id="GO:0015833">
    <property type="term" value="P:peptide transport"/>
    <property type="evidence" value="ECO:0007669"/>
    <property type="project" value="TreeGrafter"/>
</dbReference>
<dbReference type="Gene3D" id="3.40.190.10">
    <property type="entry name" value="Periplasmic binding protein-like II"/>
    <property type="match status" value="1"/>
</dbReference>
<dbReference type="PANTHER" id="PTHR30290">
    <property type="entry name" value="PERIPLASMIC BINDING COMPONENT OF ABC TRANSPORTER"/>
    <property type="match status" value="1"/>
</dbReference>
<dbReference type="InterPro" id="IPR000914">
    <property type="entry name" value="SBP_5_dom"/>
</dbReference>
<dbReference type="EMBL" id="DXFD01000038">
    <property type="protein sequence ID" value="HIX46482.1"/>
    <property type="molecule type" value="Genomic_DNA"/>
</dbReference>
<dbReference type="Proteomes" id="UP000824249">
    <property type="component" value="Unassembled WGS sequence"/>
</dbReference>
<dbReference type="PANTHER" id="PTHR30290:SF64">
    <property type="entry name" value="ABC TRANSPORTER PERIPLASMIC BINDING PROTEIN"/>
    <property type="match status" value="1"/>
</dbReference>
<evidence type="ECO:0000256" key="1">
    <source>
        <dbReference type="ARBA" id="ARBA00022729"/>
    </source>
</evidence>
<dbReference type="PROSITE" id="PS51257">
    <property type="entry name" value="PROKAR_LIPOPROTEIN"/>
    <property type="match status" value="1"/>
</dbReference>
<dbReference type="GO" id="GO:0042884">
    <property type="term" value="P:microcin transport"/>
    <property type="evidence" value="ECO:0007669"/>
    <property type="project" value="TreeGrafter"/>
</dbReference>